<dbReference type="Pfam" id="PF08888">
    <property type="entry name" value="HopJ"/>
    <property type="match status" value="1"/>
</dbReference>
<dbReference type="Gene3D" id="3.20.160.10">
    <property type="entry name" value="vpa0580 domain like"/>
    <property type="match status" value="1"/>
</dbReference>
<gene>
    <name evidence="1" type="ORF">AO498_15830</name>
</gene>
<evidence type="ECO:0000313" key="1">
    <source>
        <dbReference type="EMBL" id="AMQ57924.1"/>
    </source>
</evidence>
<protein>
    <submittedName>
        <fullName evidence="1">Type III effector</fullName>
    </submittedName>
</protein>
<evidence type="ECO:0000313" key="2">
    <source>
        <dbReference type="Proteomes" id="UP000073816"/>
    </source>
</evidence>
<reference evidence="1 2" key="2">
    <citation type="journal article" date="2016" name="Genome Announc.">
        <title>Complete Genome Sequence of Algoriphagus sp. Strain M8-2, Isolated from a Brackish Lake.</title>
        <authorList>
            <person name="Muraguchi Y."/>
            <person name="Kushimoto K."/>
            <person name="Ohtsubo Y."/>
            <person name="Suzuki T."/>
            <person name="Dohra H."/>
            <person name="Kimbara K."/>
            <person name="Shintani M."/>
        </authorList>
    </citation>
    <scope>NUCLEOTIDE SEQUENCE [LARGE SCALE GENOMIC DNA]</scope>
    <source>
        <strain evidence="1 2">M8-2</strain>
    </source>
</reference>
<organism evidence="1 2">
    <name type="scientific">Algoriphagus sanaruensis</name>
    <dbReference type="NCBI Taxonomy" id="1727163"/>
    <lineage>
        <taxon>Bacteria</taxon>
        <taxon>Pseudomonadati</taxon>
        <taxon>Bacteroidota</taxon>
        <taxon>Cytophagia</taxon>
        <taxon>Cytophagales</taxon>
        <taxon>Cyclobacteriaceae</taxon>
        <taxon>Algoriphagus</taxon>
    </lineage>
</organism>
<accession>A0A142ES19</accession>
<dbReference type="Proteomes" id="UP000073816">
    <property type="component" value="Chromosome"/>
</dbReference>
<dbReference type="EMBL" id="CP012836">
    <property type="protein sequence ID" value="AMQ57924.1"/>
    <property type="molecule type" value="Genomic_DNA"/>
</dbReference>
<sequence>MAFLFSLAPENTLNYYILMSLLDKIQNHPETISFQEVIAHIDAEYDFTPTRFTNGNTVNEAGQNNGSCKIFSFAQLQGLNPSQTLALFGDYYRVDVLQNPEGTDHQNIRNFMEFGWDGIQFDGQALRSKNQ</sequence>
<proteinExistence type="predicted"/>
<dbReference type="AlphaFoldDB" id="A0A142ES19"/>
<dbReference type="InterPro" id="IPR014984">
    <property type="entry name" value="HopJ"/>
</dbReference>
<reference evidence="2" key="1">
    <citation type="submission" date="2015-09" db="EMBL/GenBank/DDBJ databases">
        <title>Complete sequence of Algoriphagus sp. M8-2.</title>
        <authorList>
            <person name="Shintani M."/>
        </authorList>
    </citation>
    <scope>NUCLEOTIDE SEQUENCE [LARGE SCALE GENOMIC DNA]</scope>
    <source>
        <strain evidence="2">M8-2</strain>
    </source>
</reference>
<name>A0A142ES19_9BACT</name>
<keyword evidence="2" id="KW-1185">Reference proteome</keyword>
<dbReference type="KEGG" id="alm:AO498_15830"/>
<dbReference type="STRING" id="1727163.AO498_15830"/>
<dbReference type="PATRIC" id="fig|1727163.4.peg.3322"/>
<dbReference type="InterPro" id="IPR038604">
    <property type="entry name" value="HopJ_sf"/>
</dbReference>